<evidence type="ECO:0000256" key="6">
    <source>
        <dbReference type="ARBA" id="ARBA00023163"/>
    </source>
</evidence>
<dbReference type="Gene3D" id="3.40.1550.20">
    <property type="entry name" value="Transcriptional regulator MraZ domain"/>
    <property type="match status" value="1"/>
</dbReference>
<protein>
    <recommendedName>
        <fullName evidence="1 7">Transcriptional regulator MraZ</fullName>
    </recommendedName>
</protein>
<reference evidence="9" key="2">
    <citation type="journal article" date="2021" name="PeerJ">
        <title>Extensive microbial diversity within the chicken gut microbiome revealed by metagenomics and culture.</title>
        <authorList>
            <person name="Gilroy R."/>
            <person name="Ravi A."/>
            <person name="Getino M."/>
            <person name="Pursley I."/>
            <person name="Horton D.L."/>
            <person name="Alikhan N.F."/>
            <person name="Baker D."/>
            <person name="Gharbi K."/>
            <person name="Hall N."/>
            <person name="Watson M."/>
            <person name="Adriaenssens E.M."/>
            <person name="Foster-Nyarko E."/>
            <person name="Jarju S."/>
            <person name="Secka A."/>
            <person name="Antonio M."/>
            <person name="Oren A."/>
            <person name="Chaudhuri R.R."/>
            <person name="La Ragione R."/>
            <person name="Hildebrand F."/>
            <person name="Pallen M.J."/>
        </authorList>
    </citation>
    <scope>NUCLEOTIDE SEQUENCE</scope>
    <source>
        <strain evidence="9">13361</strain>
    </source>
</reference>
<accession>A0A9D0Z4C3</accession>
<dbReference type="EMBL" id="DVFK01000057">
    <property type="protein sequence ID" value="HIQ67618.1"/>
    <property type="molecule type" value="Genomic_DNA"/>
</dbReference>
<dbReference type="InterPro" id="IPR003444">
    <property type="entry name" value="MraZ"/>
</dbReference>
<evidence type="ECO:0000256" key="3">
    <source>
        <dbReference type="ARBA" id="ARBA00022737"/>
    </source>
</evidence>
<dbReference type="PANTHER" id="PTHR34701:SF1">
    <property type="entry name" value="TRANSCRIPTIONAL REGULATOR MRAZ"/>
    <property type="match status" value="1"/>
</dbReference>
<dbReference type="PANTHER" id="PTHR34701">
    <property type="entry name" value="TRANSCRIPTIONAL REGULATOR MRAZ"/>
    <property type="match status" value="1"/>
</dbReference>
<keyword evidence="4 7" id="KW-0805">Transcription regulation</keyword>
<dbReference type="CDD" id="cd16321">
    <property type="entry name" value="MraZ_C"/>
    <property type="match status" value="1"/>
</dbReference>
<keyword evidence="2 7" id="KW-0963">Cytoplasm</keyword>
<dbReference type="GO" id="GO:0009295">
    <property type="term" value="C:nucleoid"/>
    <property type="evidence" value="ECO:0007669"/>
    <property type="project" value="UniProtKB-SubCell"/>
</dbReference>
<name>A0A9D0Z4C3_9FIRM</name>
<evidence type="ECO:0000256" key="2">
    <source>
        <dbReference type="ARBA" id="ARBA00022490"/>
    </source>
</evidence>
<dbReference type="Pfam" id="PF02381">
    <property type="entry name" value="MraZ"/>
    <property type="match status" value="2"/>
</dbReference>
<keyword evidence="6 7" id="KW-0804">Transcription</keyword>
<evidence type="ECO:0000313" key="10">
    <source>
        <dbReference type="Proteomes" id="UP000886796"/>
    </source>
</evidence>
<dbReference type="InterPro" id="IPR007159">
    <property type="entry name" value="SpoVT-AbrB_dom"/>
</dbReference>
<dbReference type="PROSITE" id="PS51740">
    <property type="entry name" value="SPOVT_ABRB"/>
    <property type="match status" value="1"/>
</dbReference>
<dbReference type="AlphaFoldDB" id="A0A9D0Z4C3"/>
<dbReference type="HAMAP" id="MF_01008">
    <property type="entry name" value="MraZ"/>
    <property type="match status" value="1"/>
</dbReference>
<gene>
    <name evidence="7" type="primary">mraZ</name>
    <name evidence="9" type="ORF">IAB74_03805</name>
</gene>
<dbReference type="InterPro" id="IPR037914">
    <property type="entry name" value="SpoVT-AbrB_sf"/>
</dbReference>
<proteinExistence type="inferred from homology"/>
<dbReference type="CDD" id="cd16320">
    <property type="entry name" value="MraZ_N"/>
    <property type="match status" value="1"/>
</dbReference>
<keyword evidence="3" id="KW-0677">Repeat</keyword>
<evidence type="ECO:0000259" key="8">
    <source>
        <dbReference type="PROSITE" id="PS51740"/>
    </source>
</evidence>
<organism evidence="9 10">
    <name type="scientific">Candidatus Faecousia excrementigallinarum</name>
    <dbReference type="NCBI Taxonomy" id="2840806"/>
    <lineage>
        <taxon>Bacteria</taxon>
        <taxon>Bacillati</taxon>
        <taxon>Bacillota</taxon>
        <taxon>Clostridia</taxon>
        <taxon>Eubacteriales</taxon>
        <taxon>Oscillospiraceae</taxon>
        <taxon>Faecousia</taxon>
    </lineage>
</organism>
<dbReference type="GO" id="GO:0005737">
    <property type="term" value="C:cytoplasm"/>
    <property type="evidence" value="ECO:0007669"/>
    <property type="project" value="UniProtKB-UniRule"/>
</dbReference>
<comment type="caution">
    <text evidence="9">The sequence shown here is derived from an EMBL/GenBank/DDBJ whole genome shotgun (WGS) entry which is preliminary data.</text>
</comment>
<evidence type="ECO:0000313" key="9">
    <source>
        <dbReference type="EMBL" id="HIQ67618.1"/>
    </source>
</evidence>
<dbReference type="GO" id="GO:0003700">
    <property type="term" value="F:DNA-binding transcription factor activity"/>
    <property type="evidence" value="ECO:0007669"/>
    <property type="project" value="UniProtKB-UniRule"/>
</dbReference>
<keyword evidence="5 7" id="KW-0238">DNA-binding</keyword>
<comment type="similarity">
    <text evidence="7">Belongs to the MraZ family.</text>
</comment>
<reference evidence="9" key="1">
    <citation type="submission" date="2020-10" db="EMBL/GenBank/DDBJ databases">
        <authorList>
            <person name="Gilroy R."/>
        </authorList>
    </citation>
    <scope>NUCLEOTIDE SEQUENCE</scope>
    <source>
        <strain evidence="9">13361</strain>
    </source>
</reference>
<feature type="domain" description="SpoVT-AbrB" evidence="8">
    <location>
        <begin position="4"/>
        <end position="49"/>
    </location>
</feature>
<dbReference type="InterPro" id="IPR035642">
    <property type="entry name" value="MraZ_N"/>
</dbReference>
<sequence>MIGKYPAKLDEKNRLFVPSKLREELGDTFYVTLGVNCGHRCLTLYTAKDWASISDNYNALPLSQRSAATSLLFMNAAQCCPDKQFRFPVTQFLLDYAGIGKEVMIVGRAGQAEIWDSEEFNRFEQENLTPEKLLASLEAIGL</sequence>
<comment type="subunit">
    <text evidence="7">Forms oligomers.</text>
</comment>
<dbReference type="InterPro" id="IPR038619">
    <property type="entry name" value="MraZ_sf"/>
</dbReference>
<evidence type="ECO:0000256" key="7">
    <source>
        <dbReference type="HAMAP-Rule" id="MF_01008"/>
    </source>
</evidence>
<evidence type="ECO:0000256" key="4">
    <source>
        <dbReference type="ARBA" id="ARBA00023015"/>
    </source>
</evidence>
<dbReference type="GO" id="GO:2000143">
    <property type="term" value="P:negative regulation of DNA-templated transcription initiation"/>
    <property type="evidence" value="ECO:0007669"/>
    <property type="project" value="TreeGrafter"/>
</dbReference>
<dbReference type="InterPro" id="IPR020603">
    <property type="entry name" value="MraZ_dom"/>
</dbReference>
<dbReference type="GO" id="GO:0000976">
    <property type="term" value="F:transcription cis-regulatory region binding"/>
    <property type="evidence" value="ECO:0007669"/>
    <property type="project" value="TreeGrafter"/>
</dbReference>
<evidence type="ECO:0000256" key="1">
    <source>
        <dbReference type="ARBA" id="ARBA00013860"/>
    </source>
</evidence>
<dbReference type="InterPro" id="IPR035644">
    <property type="entry name" value="MraZ_C"/>
</dbReference>
<evidence type="ECO:0000256" key="5">
    <source>
        <dbReference type="ARBA" id="ARBA00023125"/>
    </source>
</evidence>
<dbReference type="SUPFAM" id="SSF89447">
    <property type="entry name" value="AbrB/MazE/MraZ-like"/>
    <property type="match status" value="1"/>
</dbReference>
<dbReference type="Proteomes" id="UP000886796">
    <property type="component" value="Unassembled WGS sequence"/>
</dbReference>
<comment type="subcellular location">
    <subcellularLocation>
        <location evidence="7">Cytoplasm</location>
        <location evidence="7">Nucleoid</location>
    </subcellularLocation>
</comment>